<keyword evidence="1" id="KW-1133">Transmembrane helix</keyword>
<dbReference type="OrthoDB" id="324900at2"/>
<feature type="transmembrane region" description="Helical" evidence="1">
    <location>
        <begin position="203"/>
        <end position="221"/>
    </location>
</feature>
<accession>A0A380G4M9</accession>
<dbReference type="GO" id="GO:0004175">
    <property type="term" value="F:endopeptidase activity"/>
    <property type="evidence" value="ECO:0007669"/>
    <property type="project" value="UniProtKB-ARBA"/>
</dbReference>
<keyword evidence="1" id="KW-0812">Transmembrane</keyword>
<reference evidence="3 4" key="1">
    <citation type="submission" date="2018-06" db="EMBL/GenBank/DDBJ databases">
        <authorList>
            <consortium name="Pathogen Informatics"/>
            <person name="Doyle S."/>
        </authorList>
    </citation>
    <scope>NUCLEOTIDE SEQUENCE [LARGE SCALE GENOMIC DNA]</scope>
    <source>
        <strain evidence="4">NCTC 11048</strain>
    </source>
</reference>
<keyword evidence="3" id="KW-0645">Protease</keyword>
<evidence type="ECO:0000313" key="4">
    <source>
        <dbReference type="Proteomes" id="UP000255549"/>
    </source>
</evidence>
<feature type="transmembrane region" description="Helical" evidence="1">
    <location>
        <begin position="241"/>
        <end position="269"/>
    </location>
</feature>
<dbReference type="Proteomes" id="UP000255549">
    <property type="component" value="Unassembled WGS sequence"/>
</dbReference>
<organism evidence="3 4">
    <name type="scientific">Staphylococcus intermedius NCTC 11048</name>
    <dbReference type="NCBI Taxonomy" id="1141106"/>
    <lineage>
        <taxon>Bacteria</taxon>
        <taxon>Bacillati</taxon>
        <taxon>Bacillota</taxon>
        <taxon>Bacilli</taxon>
        <taxon>Bacillales</taxon>
        <taxon>Staphylococcaceae</taxon>
        <taxon>Staphylococcus</taxon>
        <taxon>Staphylococcus intermedius group</taxon>
    </lineage>
</organism>
<dbReference type="EMBL" id="UHDP01000003">
    <property type="protein sequence ID" value="SUM45457.1"/>
    <property type="molecule type" value="Genomic_DNA"/>
</dbReference>
<feature type="transmembrane region" description="Helical" evidence="1">
    <location>
        <begin position="177"/>
        <end position="196"/>
    </location>
</feature>
<dbReference type="STRING" id="1141106.GCA_000308095_02403"/>
<keyword evidence="1" id="KW-0472">Membrane</keyword>
<gene>
    <name evidence="3" type="ORF">NCTC11048_00441</name>
</gene>
<dbReference type="InterPro" id="IPR003675">
    <property type="entry name" value="Rce1/LyrA-like_dom"/>
</dbReference>
<feature type="transmembrane region" description="Helical" evidence="1">
    <location>
        <begin position="120"/>
        <end position="139"/>
    </location>
</feature>
<feature type="transmembrane region" description="Helical" evidence="1">
    <location>
        <begin position="34"/>
        <end position="56"/>
    </location>
</feature>
<dbReference type="Pfam" id="PF02517">
    <property type="entry name" value="Rce1-like"/>
    <property type="match status" value="1"/>
</dbReference>
<protein>
    <submittedName>
        <fullName evidence="3">CAAX amino terminal protease family protein</fullName>
    </submittedName>
</protein>
<feature type="domain" description="CAAX prenyl protease 2/Lysostaphin resistance protein A-like" evidence="2">
    <location>
        <begin position="123"/>
        <end position="215"/>
    </location>
</feature>
<sequence length="279" mass="31168">MKLWKTLFKIIGLILLMFVISVFAQNVAMSWHLLSLYGFEYALHGITYVIVALLLIKWIANKGLKKPLSYFRITPFRVFPSSVILGVLLTVLTIVFYFVFVPGQLSITHVESTKEFLEMLFELVILGGIAAPIVEEVVFRGILLKYIEEKTNIIVAMVITSVFFAAVHLFNGRLTGIDFYLLIIGGILVGMLYAIAAYRYNSIWASVVLHVCWNLGALITISPTQTDVGWIQYVINSHNVWLTGGAYGFSVSAVAIIGYILTGIVILLLKKPRNTSLNL</sequence>
<keyword evidence="3" id="KW-0378">Hydrolase</keyword>
<feature type="transmembrane region" description="Helical" evidence="1">
    <location>
        <begin position="76"/>
        <end position="100"/>
    </location>
</feature>
<dbReference type="RefSeq" id="WP_026066769.1">
    <property type="nucleotide sequence ID" value="NZ_CAIB01000037.1"/>
</dbReference>
<feature type="transmembrane region" description="Helical" evidence="1">
    <location>
        <begin position="151"/>
        <end position="171"/>
    </location>
</feature>
<dbReference type="PANTHER" id="PTHR39430:SF1">
    <property type="entry name" value="PROTEASE"/>
    <property type="match status" value="1"/>
</dbReference>
<dbReference type="AlphaFoldDB" id="A0A380G4M9"/>
<name>A0A380G4M9_STAIN</name>
<dbReference type="PANTHER" id="PTHR39430">
    <property type="entry name" value="MEMBRANE-ASSOCIATED PROTEASE-RELATED"/>
    <property type="match status" value="1"/>
</dbReference>
<proteinExistence type="predicted"/>
<dbReference type="GO" id="GO:0006508">
    <property type="term" value="P:proteolysis"/>
    <property type="evidence" value="ECO:0007669"/>
    <property type="project" value="UniProtKB-KW"/>
</dbReference>
<dbReference type="GO" id="GO:0080120">
    <property type="term" value="P:CAAX-box protein maturation"/>
    <property type="evidence" value="ECO:0007669"/>
    <property type="project" value="UniProtKB-ARBA"/>
</dbReference>
<evidence type="ECO:0000259" key="2">
    <source>
        <dbReference type="Pfam" id="PF02517"/>
    </source>
</evidence>
<keyword evidence="4" id="KW-1185">Reference proteome</keyword>
<evidence type="ECO:0000256" key="1">
    <source>
        <dbReference type="SAM" id="Phobius"/>
    </source>
</evidence>
<evidence type="ECO:0000313" key="3">
    <source>
        <dbReference type="EMBL" id="SUM45457.1"/>
    </source>
</evidence>